<organism evidence="3 4">
    <name type="scientific">Tremella mesenterica</name>
    <name type="common">Jelly fungus</name>
    <dbReference type="NCBI Taxonomy" id="5217"/>
    <lineage>
        <taxon>Eukaryota</taxon>
        <taxon>Fungi</taxon>
        <taxon>Dikarya</taxon>
        <taxon>Basidiomycota</taxon>
        <taxon>Agaricomycotina</taxon>
        <taxon>Tremellomycetes</taxon>
        <taxon>Tremellales</taxon>
        <taxon>Tremellaceae</taxon>
        <taxon>Tremella</taxon>
    </lineage>
</organism>
<evidence type="ECO:0000256" key="2">
    <source>
        <dbReference type="SAM" id="Phobius"/>
    </source>
</evidence>
<keyword evidence="4" id="KW-1185">Reference proteome</keyword>
<feature type="compositionally biased region" description="Basic and acidic residues" evidence="1">
    <location>
        <begin position="544"/>
        <end position="559"/>
    </location>
</feature>
<feature type="compositionally biased region" description="Polar residues" evidence="1">
    <location>
        <begin position="419"/>
        <end position="437"/>
    </location>
</feature>
<feature type="compositionally biased region" description="Polar residues" evidence="1">
    <location>
        <begin position="495"/>
        <end position="513"/>
    </location>
</feature>
<feature type="compositionally biased region" description="Polar residues" evidence="1">
    <location>
        <begin position="783"/>
        <end position="799"/>
    </location>
</feature>
<accession>A0A4Q1BCB2</accession>
<feature type="compositionally biased region" description="Basic and acidic residues" evidence="1">
    <location>
        <begin position="184"/>
        <end position="203"/>
    </location>
</feature>
<feature type="compositionally biased region" description="Low complexity" evidence="1">
    <location>
        <begin position="40"/>
        <end position="55"/>
    </location>
</feature>
<protein>
    <submittedName>
        <fullName evidence="3">Uncharacterized protein</fullName>
    </submittedName>
</protein>
<feature type="region of interest" description="Disordered" evidence="1">
    <location>
        <begin position="1055"/>
        <end position="1100"/>
    </location>
</feature>
<feature type="compositionally biased region" description="Basic and acidic residues" evidence="1">
    <location>
        <begin position="303"/>
        <end position="314"/>
    </location>
</feature>
<evidence type="ECO:0000313" key="4">
    <source>
        <dbReference type="Proteomes" id="UP000289152"/>
    </source>
</evidence>
<feature type="region of interest" description="Disordered" evidence="1">
    <location>
        <begin position="740"/>
        <end position="766"/>
    </location>
</feature>
<evidence type="ECO:0000313" key="3">
    <source>
        <dbReference type="EMBL" id="RXK35436.1"/>
    </source>
</evidence>
<dbReference type="AlphaFoldDB" id="A0A4Q1BCB2"/>
<dbReference type="InParanoid" id="A0A4Q1BCB2"/>
<name>A0A4Q1BCB2_TREME</name>
<dbReference type="VEuPathDB" id="FungiDB:TREMEDRAFT_60485"/>
<feature type="compositionally biased region" description="Polar residues" evidence="1">
    <location>
        <begin position="219"/>
        <end position="228"/>
    </location>
</feature>
<feature type="compositionally biased region" description="Basic and acidic residues" evidence="1">
    <location>
        <begin position="963"/>
        <end position="977"/>
    </location>
</feature>
<dbReference type="EMBL" id="SDIL01000136">
    <property type="protein sequence ID" value="RXK35436.1"/>
    <property type="molecule type" value="Genomic_DNA"/>
</dbReference>
<feature type="region of interest" description="Disordered" evidence="1">
    <location>
        <begin position="1"/>
        <end position="314"/>
    </location>
</feature>
<feature type="transmembrane region" description="Helical" evidence="2">
    <location>
        <begin position="1253"/>
        <end position="1272"/>
    </location>
</feature>
<dbReference type="Proteomes" id="UP000289152">
    <property type="component" value="Unassembled WGS sequence"/>
</dbReference>
<feature type="region of interest" description="Disordered" evidence="1">
    <location>
        <begin position="372"/>
        <end position="394"/>
    </location>
</feature>
<feature type="compositionally biased region" description="Low complexity" evidence="1">
    <location>
        <begin position="373"/>
        <end position="382"/>
    </location>
</feature>
<gene>
    <name evidence="3" type="ORF">M231_07291</name>
</gene>
<feature type="transmembrane region" description="Helical" evidence="2">
    <location>
        <begin position="1221"/>
        <end position="1241"/>
    </location>
</feature>
<proteinExistence type="predicted"/>
<feature type="compositionally biased region" description="Basic and acidic residues" evidence="1">
    <location>
        <begin position="438"/>
        <end position="453"/>
    </location>
</feature>
<reference evidence="3 4" key="1">
    <citation type="submission" date="2016-06" db="EMBL/GenBank/DDBJ databases">
        <title>Evolution of pathogenesis and genome organization in the Tremellales.</title>
        <authorList>
            <person name="Cuomo C."/>
            <person name="Litvintseva A."/>
            <person name="Heitman J."/>
            <person name="Chen Y."/>
            <person name="Sun S."/>
            <person name="Springer D."/>
            <person name="Dromer F."/>
            <person name="Young S."/>
            <person name="Zeng Q."/>
            <person name="Chapman S."/>
            <person name="Gujja S."/>
            <person name="Saif S."/>
            <person name="Birren B."/>
        </authorList>
    </citation>
    <scope>NUCLEOTIDE SEQUENCE [LARGE SCALE GENOMIC DNA]</scope>
    <source>
        <strain evidence="3 4">ATCC 28783</strain>
    </source>
</reference>
<feature type="compositionally biased region" description="Polar residues" evidence="1">
    <location>
        <begin position="682"/>
        <end position="694"/>
    </location>
</feature>
<feature type="region of interest" description="Disordered" evidence="1">
    <location>
        <begin position="640"/>
        <end position="706"/>
    </location>
</feature>
<feature type="compositionally biased region" description="Low complexity" evidence="1">
    <location>
        <begin position="666"/>
        <end position="680"/>
    </location>
</feature>
<feature type="compositionally biased region" description="Basic and acidic residues" evidence="1">
    <location>
        <begin position="927"/>
        <end position="955"/>
    </location>
</feature>
<evidence type="ECO:0000256" key="1">
    <source>
        <dbReference type="SAM" id="MobiDB-lite"/>
    </source>
</evidence>
<feature type="region of interest" description="Disordered" evidence="1">
    <location>
        <begin position="783"/>
        <end position="802"/>
    </location>
</feature>
<feature type="compositionally biased region" description="Basic and acidic residues" evidence="1">
    <location>
        <begin position="748"/>
        <end position="766"/>
    </location>
</feature>
<comment type="caution">
    <text evidence="3">The sequence shown here is derived from an EMBL/GenBank/DDBJ whole genome shotgun (WGS) entry which is preliminary data.</text>
</comment>
<keyword evidence="2" id="KW-0472">Membrane</keyword>
<keyword evidence="2" id="KW-1133">Transmembrane helix</keyword>
<feature type="compositionally biased region" description="Polar residues" evidence="1">
    <location>
        <begin position="63"/>
        <end position="90"/>
    </location>
</feature>
<feature type="region of interest" description="Disordered" evidence="1">
    <location>
        <begin position="921"/>
        <end position="981"/>
    </location>
</feature>
<feature type="compositionally biased region" description="Low complexity" evidence="1">
    <location>
        <begin position="16"/>
        <end position="30"/>
    </location>
</feature>
<dbReference type="OrthoDB" id="2596830at2759"/>
<feature type="region of interest" description="Disordered" evidence="1">
    <location>
        <begin position="419"/>
        <end position="559"/>
    </location>
</feature>
<sequence length="1280" mass="142356">MSTADSDVMRPTPKKSSSLRSRPHSSSISSVHFEPRQHPSASSLRSQISLLQQSISEDRQLSPLKTRSTPVLGSSPPSTLSATDLTSPLTQVPAPNLSPRPRPQRHSSQERRVRSEAYGAPSQHRMSIPPLKRPSVVTGGYESTTDADSSDDRPKGGMPTSHSQPLLQAPDSDSGRRRAHSLIAHHDGSRSPSREGSTSDRLKIKTNGLVKSPLGSPGASRTPSTATIGASRPQAGPSGSRVPSQSTKHPFPKPEAHSATSSRHPSTRIKTEDVPSRSTSTRLREGEKHHRVHRTVTPSSSSDKGKQRAADERPSGLAAGLGFIEPKVTLSVGMSVDQIHALLDDTDLASAVRMINTNRLGPTLRPTLPDPVSSFSTQSSFSANPSGPTPFPSHTAEPYLVSAPPALTEVDHHRDRTVSMSSTIAPYNITPRSGQRSSFDRPSIDRRTRDRRMSSVTGEPPEGHLPFTHHVPVSDVMEDESVDGNESASPDELSSKQVNGSLRRSGSLATRTVTPDKKSRFSQLFSRKKKKSPERTKPIAPPVVKHDHHEHKDHAAKEREEEIRRLERERREAELAQERRFRALTQVAAHPTAERLAYKASSHLRAYYSHVYDGVEDPPRLNPLAVLRWKEKTEIQREAKKRWQAEQRNPSPNKQVYPHAIHSSPVSMDSLSRVRSSLDSARPTSLQSPVNRTSPLKPRRETPKEPAHAWRYTVDDIEAYKEADGVVNYFIPPRPTVVFSDDPISEGGSRHESSAGESMRKHDSARQRVVSASVLSLADVEPTSTAGSVAPLSRTTSMDRPTRKEHHLHRSHQSLGMVGPAPGSLSQALRAPLDIINRRQRVSPVRHDKGEVHSDHLHIPLLRHQHGSGEDEHSSRSRLAASKSFFQAAPVTKSKEFIRRNYHSQGSLTDDEHRDREFGFKKLFKGQGREERRMSAPTEGNDKENGTKESDRETKSQLTSRPVDTDTIRRSERDKRTQARVGEMEAEVYAARKEHLRTAKERIERLDLSLSNINESMRHYLSQAERLKQGLSSSAGIETHWPSLSPLFKQYMKHPRVPSEGYGESQDVLSPLRDSDLDRKVGRSTSRTRSRRRTTNAPLPALFEPTSVPWSLSISPSVNPFQNPFDRLQTSLDSVKGIQSQMMSDRQNTTSVLQDLNSEIEALIKQKDAVRAWTKSVLEKNRSLQSTLETLRRTSRGSRARMGRLKDRIYDATARGVAAPLVRSTFGLFVAVQYIVLRPFVNTLESPFRRYPRGSLVVISGLMGLLAYFYYIGGKEVSTV</sequence>
<keyword evidence="2" id="KW-0812">Transmembrane</keyword>